<evidence type="ECO:0000256" key="2">
    <source>
        <dbReference type="ARBA" id="ARBA00022490"/>
    </source>
</evidence>
<dbReference type="InterPro" id="IPR047057">
    <property type="entry name" value="MerR_fam"/>
</dbReference>
<dbReference type="SMART" id="SM00422">
    <property type="entry name" value="HTH_MERR"/>
    <property type="match status" value="1"/>
</dbReference>
<keyword evidence="2" id="KW-0963">Cytoplasm</keyword>
<dbReference type="InterPro" id="IPR000551">
    <property type="entry name" value="MerR-type_HTH_dom"/>
</dbReference>
<organism evidence="7 8">
    <name type="scientific">Uruburuella suis</name>
    <dbReference type="NCBI Taxonomy" id="252130"/>
    <lineage>
        <taxon>Bacteria</taxon>
        <taxon>Pseudomonadati</taxon>
        <taxon>Pseudomonadota</taxon>
        <taxon>Betaproteobacteria</taxon>
        <taxon>Neisseriales</taxon>
        <taxon>Neisseriaceae</taxon>
        <taxon>Uruburuella</taxon>
    </lineage>
</organism>
<reference evidence="7" key="2">
    <citation type="journal article" date="2022" name="Res Sq">
        <title>Evolution of multicellular longitudinally dividing oral cavity symbionts (Neisseriaceae).</title>
        <authorList>
            <person name="Nyongesa S."/>
            <person name="Weber P."/>
            <person name="Bernet E."/>
            <person name="Pullido F."/>
            <person name="Nieckarz M."/>
            <person name="Delaby M."/>
            <person name="Nieves C."/>
            <person name="Viehboeck T."/>
            <person name="Krause N."/>
            <person name="Rivera-Millot A."/>
            <person name="Nakamura A."/>
            <person name="Vischer N."/>
            <person name="VanNieuwenhze M."/>
            <person name="Brun Y."/>
            <person name="Cava F."/>
            <person name="Bulgheresi S."/>
            <person name="Veyrier F."/>
        </authorList>
    </citation>
    <scope>NUCLEOTIDE SEQUENCE</scope>
    <source>
        <strain evidence="7">1258/02</strain>
    </source>
</reference>
<dbReference type="NCBIfam" id="TIGR02044">
    <property type="entry name" value="CueR"/>
    <property type="match status" value="1"/>
</dbReference>
<evidence type="ECO:0000313" key="8">
    <source>
        <dbReference type="Proteomes" id="UP000829756"/>
    </source>
</evidence>
<dbReference type="PANTHER" id="PTHR30204:SF94">
    <property type="entry name" value="HEAVY METAL-DEPENDENT TRANSCRIPTIONAL REGULATOR HI_0293-RELATED"/>
    <property type="match status" value="1"/>
</dbReference>
<name>A0AAE9GZF2_9NEIS</name>
<sequence length="134" mass="15118">MMNISETARLSGLSSKMIRDYERLGLIPPAGRSEAGYRQYSARDLDTLHFIKHAREVDFSLAQIQTLLELKHNPHRASADVKQLVGEHISALQHKINRLQSMADTLQGWYDCCKGNQEPDCAIIEQLSENKGTP</sequence>
<dbReference type="GO" id="GO:0005507">
    <property type="term" value="F:copper ion binding"/>
    <property type="evidence" value="ECO:0007669"/>
    <property type="project" value="InterPro"/>
</dbReference>
<dbReference type="SUPFAM" id="SSF46955">
    <property type="entry name" value="Putative DNA-binding domain"/>
    <property type="match status" value="1"/>
</dbReference>
<dbReference type="Pfam" id="PF09278">
    <property type="entry name" value="MerR-DNA-bind"/>
    <property type="match status" value="1"/>
</dbReference>
<protein>
    <submittedName>
        <fullName evidence="7">Cu(I)-responsive transcriptional regulator</fullName>
    </submittedName>
</protein>
<dbReference type="Pfam" id="PF00376">
    <property type="entry name" value="MerR"/>
    <property type="match status" value="1"/>
</dbReference>
<evidence type="ECO:0000256" key="5">
    <source>
        <dbReference type="ARBA" id="ARBA00023163"/>
    </source>
</evidence>
<proteinExistence type="predicted"/>
<evidence type="ECO:0000256" key="3">
    <source>
        <dbReference type="ARBA" id="ARBA00023015"/>
    </source>
</evidence>
<dbReference type="InterPro" id="IPR011789">
    <property type="entry name" value="CueR"/>
</dbReference>
<dbReference type="PRINTS" id="PR00040">
    <property type="entry name" value="HTHMERR"/>
</dbReference>
<comment type="subcellular location">
    <subcellularLocation>
        <location evidence="1">Cytoplasm</location>
    </subcellularLocation>
</comment>
<dbReference type="KEGG" id="usu:LVJ78_07200"/>
<dbReference type="GO" id="GO:0003677">
    <property type="term" value="F:DNA binding"/>
    <property type="evidence" value="ECO:0007669"/>
    <property type="project" value="UniProtKB-KW"/>
</dbReference>
<gene>
    <name evidence="7" type="primary">cueR</name>
    <name evidence="7" type="ORF">LVJ78_07200</name>
</gene>
<dbReference type="AlphaFoldDB" id="A0AAE9GZF2"/>
<dbReference type="CDD" id="cd01108">
    <property type="entry name" value="HTH_CueR"/>
    <property type="match status" value="1"/>
</dbReference>
<dbReference type="GO" id="GO:0045893">
    <property type="term" value="P:positive regulation of DNA-templated transcription"/>
    <property type="evidence" value="ECO:0007669"/>
    <property type="project" value="InterPro"/>
</dbReference>
<reference evidence="7" key="1">
    <citation type="submission" date="2021-12" db="EMBL/GenBank/DDBJ databases">
        <authorList>
            <person name="Veyrier F.J."/>
        </authorList>
    </citation>
    <scope>NUCLEOTIDE SEQUENCE</scope>
    <source>
        <strain evidence="7">1258/02</strain>
    </source>
</reference>
<dbReference type="InterPro" id="IPR009061">
    <property type="entry name" value="DNA-bd_dom_put_sf"/>
</dbReference>
<evidence type="ECO:0000259" key="6">
    <source>
        <dbReference type="PROSITE" id="PS50937"/>
    </source>
</evidence>
<dbReference type="GO" id="GO:0003700">
    <property type="term" value="F:DNA-binding transcription factor activity"/>
    <property type="evidence" value="ECO:0007669"/>
    <property type="project" value="InterPro"/>
</dbReference>
<evidence type="ECO:0000313" key="7">
    <source>
        <dbReference type="EMBL" id="UOO80648.1"/>
    </source>
</evidence>
<keyword evidence="3" id="KW-0805">Transcription regulation</keyword>
<evidence type="ECO:0000256" key="4">
    <source>
        <dbReference type="ARBA" id="ARBA00023125"/>
    </source>
</evidence>
<keyword evidence="5" id="KW-0804">Transcription</keyword>
<dbReference type="GO" id="GO:0005737">
    <property type="term" value="C:cytoplasm"/>
    <property type="evidence" value="ECO:0007669"/>
    <property type="project" value="UniProtKB-SubCell"/>
</dbReference>
<dbReference type="PROSITE" id="PS50937">
    <property type="entry name" value="HTH_MERR_2"/>
    <property type="match status" value="1"/>
</dbReference>
<evidence type="ECO:0000256" key="1">
    <source>
        <dbReference type="ARBA" id="ARBA00004496"/>
    </source>
</evidence>
<dbReference type="PANTHER" id="PTHR30204">
    <property type="entry name" value="REDOX-CYCLING DRUG-SENSING TRANSCRIPTIONAL ACTIVATOR SOXR"/>
    <property type="match status" value="1"/>
</dbReference>
<accession>A0AAE9GZF2</accession>
<dbReference type="Gene3D" id="1.10.1660.10">
    <property type="match status" value="1"/>
</dbReference>
<dbReference type="EMBL" id="CP091507">
    <property type="protein sequence ID" value="UOO80648.1"/>
    <property type="molecule type" value="Genomic_DNA"/>
</dbReference>
<feature type="domain" description="HTH merR-type" evidence="6">
    <location>
        <begin position="1"/>
        <end position="70"/>
    </location>
</feature>
<dbReference type="InterPro" id="IPR015358">
    <property type="entry name" value="Tscrpt_reg_MerR_DNA-bd"/>
</dbReference>
<dbReference type="Proteomes" id="UP000829756">
    <property type="component" value="Chromosome"/>
</dbReference>
<keyword evidence="4" id="KW-0238">DNA-binding</keyword>